<dbReference type="Pfam" id="PF13416">
    <property type="entry name" value="SBP_bac_8"/>
    <property type="match status" value="1"/>
</dbReference>
<evidence type="ECO:0000256" key="1">
    <source>
        <dbReference type="ARBA" id="ARBA00022729"/>
    </source>
</evidence>
<organism evidence="3 4">
    <name type="scientific">Microbacterium album</name>
    <dbReference type="NCBI Taxonomy" id="2053191"/>
    <lineage>
        <taxon>Bacteria</taxon>
        <taxon>Bacillati</taxon>
        <taxon>Actinomycetota</taxon>
        <taxon>Actinomycetes</taxon>
        <taxon>Micrococcales</taxon>
        <taxon>Microbacteriaceae</taxon>
        <taxon>Microbacterium</taxon>
    </lineage>
</organism>
<dbReference type="Proteomes" id="UP000657592">
    <property type="component" value="Unassembled WGS sequence"/>
</dbReference>
<evidence type="ECO:0000313" key="3">
    <source>
        <dbReference type="EMBL" id="GGH36719.1"/>
    </source>
</evidence>
<dbReference type="PROSITE" id="PS51257">
    <property type="entry name" value="PROKAR_LIPOPROTEIN"/>
    <property type="match status" value="1"/>
</dbReference>
<gene>
    <name evidence="3" type="ORF">GCM10010921_06060</name>
</gene>
<feature type="chain" id="PRO_5039215688" evidence="2">
    <location>
        <begin position="28"/>
        <end position="372"/>
    </location>
</feature>
<reference evidence="3" key="2">
    <citation type="submission" date="2020-09" db="EMBL/GenBank/DDBJ databases">
        <authorList>
            <person name="Sun Q."/>
            <person name="Zhou Y."/>
        </authorList>
    </citation>
    <scope>NUCLEOTIDE SEQUENCE</scope>
    <source>
        <strain evidence="3">CGMCC 1.15794</strain>
    </source>
</reference>
<dbReference type="PANTHER" id="PTHR30006">
    <property type="entry name" value="THIAMINE-BINDING PERIPLASMIC PROTEIN-RELATED"/>
    <property type="match status" value="1"/>
</dbReference>
<name>A0A917IDJ9_9MICO</name>
<proteinExistence type="predicted"/>
<feature type="signal peptide" evidence="2">
    <location>
        <begin position="1"/>
        <end position="27"/>
    </location>
</feature>
<evidence type="ECO:0000256" key="2">
    <source>
        <dbReference type="SAM" id="SignalP"/>
    </source>
</evidence>
<accession>A0A917IDJ9</accession>
<protein>
    <submittedName>
        <fullName evidence="3">ABC transporter periplasmic component</fullName>
    </submittedName>
</protein>
<keyword evidence="1 2" id="KW-0732">Signal</keyword>
<dbReference type="RefSeq" id="WP_188754779.1">
    <property type="nucleotide sequence ID" value="NZ_BMJY01000002.1"/>
</dbReference>
<dbReference type="InterPro" id="IPR006059">
    <property type="entry name" value="SBP"/>
</dbReference>
<keyword evidence="4" id="KW-1185">Reference proteome</keyword>
<dbReference type="EMBL" id="BMJY01000002">
    <property type="protein sequence ID" value="GGH36719.1"/>
    <property type="molecule type" value="Genomic_DNA"/>
</dbReference>
<reference evidence="3" key="1">
    <citation type="journal article" date="2014" name="Int. J. Syst. Evol. Microbiol.">
        <title>Complete genome sequence of Corynebacterium casei LMG S-19264T (=DSM 44701T), isolated from a smear-ripened cheese.</title>
        <authorList>
            <consortium name="US DOE Joint Genome Institute (JGI-PGF)"/>
            <person name="Walter F."/>
            <person name="Albersmeier A."/>
            <person name="Kalinowski J."/>
            <person name="Ruckert C."/>
        </authorList>
    </citation>
    <scope>NUCLEOTIDE SEQUENCE</scope>
    <source>
        <strain evidence="3">CGMCC 1.15794</strain>
    </source>
</reference>
<comment type="caution">
    <text evidence="3">The sequence shown here is derived from an EMBL/GenBank/DDBJ whole genome shotgun (WGS) entry which is preliminary data.</text>
</comment>
<evidence type="ECO:0000313" key="4">
    <source>
        <dbReference type="Proteomes" id="UP000657592"/>
    </source>
</evidence>
<dbReference type="AlphaFoldDB" id="A0A917IDJ9"/>
<dbReference type="SUPFAM" id="SSF53850">
    <property type="entry name" value="Periplasmic binding protein-like II"/>
    <property type="match status" value="1"/>
</dbReference>
<sequence>MSRRQRWLLATALIAPLALLASCASDAAPAAPGGDGDGSGFGGALGTPEQEEAFAELYDAALAAGENQVVAYGPPPARALLDAFHARFPGIELNYQQLQTAERIAKLEQEKQTGNHVADIASDGRTPIVSMAVDGWCQQLDPIMDLPEEWTGPDSRAYFPYVSIFGLVVNTDLIDPEDAPQSWEELVSPEWKGDVVMVSPAAGGAAAFTFAMMQTPEENAEKYEGIMEGIKENVSLVARDALVLQEVAQGTYPVGALAYYPYYVETAAQGAPIEFVFPFTEGGGNMWTKSGNCLIENAPNPNAGRLWMEWLLSIEGQTVLAESGWYPTMPGMPGPGGLPPLEEIDLLYALPDEEAITAYGPYVQEVIAFFGG</sequence>
<dbReference type="Gene3D" id="3.40.190.10">
    <property type="entry name" value="Periplasmic binding protein-like II"/>
    <property type="match status" value="2"/>
</dbReference>